<gene>
    <name evidence="6" type="ORF">H7849_22810</name>
</gene>
<evidence type="ECO:0000313" key="6">
    <source>
        <dbReference type="EMBL" id="QNI31832.1"/>
    </source>
</evidence>
<evidence type="ECO:0000259" key="5">
    <source>
        <dbReference type="PROSITE" id="PS51084"/>
    </source>
</evidence>
<dbReference type="InterPro" id="IPR011146">
    <property type="entry name" value="HIT-like"/>
</dbReference>
<dbReference type="InterPro" id="IPR039383">
    <property type="entry name" value="FHIT"/>
</dbReference>
<dbReference type="Gene3D" id="3.30.428.10">
    <property type="entry name" value="HIT-like"/>
    <property type="match status" value="1"/>
</dbReference>
<evidence type="ECO:0000256" key="2">
    <source>
        <dbReference type="PIRSR" id="PIRSR639383-1"/>
    </source>
</evidence>
<dbReference type="SUPFAM" id="SSF54197">
    <property type="entry name" value="HIT-like"/>
    <property type="match status" value="1"/>
</dbReference>
<keyword evidence="7" id="KW-1185">Reference proteome</keyword>
<dbReference type="PANTHER" id="PTHR42997">
    <property type="entry name" value="HIT FAMILY HYDROLASE"/>
    <property type="match status" value="1"/>
</dbReference>
<feature type="binding site" evidence="3">
    <location>
        <position position="149"/>
    </location>
    <ligand>
        <name>substrate</name>
    </ligand>
</feature>
<dbReference type="KEGG" id="adin:H7849_22810"/>
<dbReference type="GO" id="GO:0000166">
    <property type="term" value="F:nucleotide binding"/>
    <property type="evidence" value="ECO:0007669"/>
    <property type="project" value="UniProtKB-KW"/>
</dbReference>
<name>A0A7G8BH12_9BACT</name>
<organism evidence="6 7">
    <name type="scientific">Alloacidobacterium dinghuense</name>
    <dbReference type="NCBI Taxonomy" id="2763107"/>
    <lineage>
        <taxon>Bacteria</taxon>
        <taxon>Pseudomonadati</taxon>
        <taxon>Acidobacteriota</taxon>
        <taxon>Terriglobia</taxon>
        <taxon>Terriglobales</taxon>
        <taxon>Acidobacteriaceae</taxon>
        <taxon>Alloacidobacterium</taxon>
    </lineage>
</organism>
<feature type="domain" description="HIT" evidence="5">
    <location>
        <begin position="52"/>
        <end position="160"/>
    </location>
</feature>
<dbReference type="Pfam" id="PF01230">
    <property type="entry name" value="HIT"/>
    <property type="match status" value="1"/>
</dbReference>
<dbReference type="AlphaFoldDB" id="A0A7G8BH12"/>
<evidence type="ECO:0000256" key="4">
    <source>
        <dbReference type="PROSITE-ProRule" id="PRU00464"/>
    </source>
</evidence>
<protein>
    <submittedName>
        <fullName evidence="6">HIT domain-containing protein</fullName>
    </submittedName>
</protein>
<dbReference type="InterPro" id="IPR036265">
    <property type="entry name" value="HIT-like_sf"/>
</dbReference>
<keyword evidence="1" id="KW-0547">Nucleotide-binding</keyword>
<dbReference type="InterPro" id="IPR052908">
    <property type="entry name" value="AP-4-A_phosphorylase"/>
</dbReference>
<dbReference type="GO" id="GO:0003824">
    <property type="term" value="F:catalytic activity"/>
    <property type="evidence" value="ECO:0007669"/>
    <property type="project" value="InterPro"/>
</dbReference>
<dbReference type="PROSITE" id="PS51084">
    <property type="entry name" value="HIT_2"/>
    <property type="match status" value="1"/>
</dbReference>
<feature type="binding site" evidence="3">
    <location>
        <position position="77"/>
    </location>
    <ligand>
        <name>substrate</name>
    </ligand>
</feature>
<feature type="binding site" evidence="3">
    <location>
        <begin position="139"/>
        <end position="142"/>
    </location>
    <ligand>
        <name>substrate</name>
    </ligand>
</feature>
<proteinExistence type="predicted"/>
<dbReference type="Proteomes" id="UP000515312">
    <property type="component" value="Chromosome"/>
</dbReference>
<feature type="short sequence motif" description="Histidine triad motif" evidence="4">
    <location>
        <begin position="145"/>
        <end position="149"/>
    </location>
</feature>
<feature type="active site" description="Tele-AMP-histidine intermediate" evidence="2">
    <location>
        <position position="147"/>
    </location>
</feature>
<dbReference type="CDD" id="cd01275">
    <property type="entry name" value="FHIT"/>
    <property type="match status" value="1"/>
</dbReference>
<accession>A0A7G8BH12</accession>
<dbReference type="EMBL" id="CP060394">
    <property type="protein sequence ID" value="QNI31832.1"/>
    <property type="molecule type" value="Genomic_DNA"/>
</dbReference>
<evidence type="ECO:0000256" key="1">
    <source>
        <dbReference type="ARBA" id="ARBA00022741"/>
    </source>
</evidence>
<reference evidence="6 7" key="1">
    <citation type="submission" date="2020-08" db="EMBL/GenBank/DDBJ databases">
        <title>Edaphobacter telluris sp. nov. and Acidobacterium dinghuensis sp. nov., two acidobacteria isolated from forest soil.</title>
        <authorList>
            <person name="Fu J."/>
            <person name="Qiu L."/>
        </authorList>
    </citation>
    <scope>NUCLEOTIDE SEQUENCE [LARGE SCALE GENOMIC DNA]</scope>
    <source>
        <strain evidence="6">4Y35</strain>
    </source>
</reference>
<evidence type="ECO:0000256" key="3">
    <source>
        <dbReference type="PIRSR" id="PIRSR639383-2"/>
    </source>
</evidence>
<dbReference type="PANTHER" id="PTHR42997:SF1">
    <property type="entry name" value="AP-4-A PHOSPHORYLASE"/>
    <property type="match status" value="1"/>
</dbReference>
<evidence type="ECO:0000313" key="7">
    <source>
        <dbReference type="Proteomes" id="UP000515312"/>
    </source>
</evidence>
<sequence length="189" mass="20986">MDHLWTPWRYTYVTTADHAKRQGVPEELSTWPGDTGCVFCNLVAAVEYAEIHGMPSEKAEKAALIVHRGDNTYVVLNRFPYTSGHVMVLPYEHEASLAALPASIAHEVMDTAQGLETVLSNTYHPDGINMGLNLGKSAGAGVAGHLHLHVLPRWTGDTNFMTVIGETRVLPEDLETTWHRVRENFLKNI</sequence>